<dbReference type="GO" id="GO:0005737">
    <property type="term" value="C:cytoplasm"/>
    <property type="evidence" value="ECO:0007669"/>
    <property type="project" value="UniProtKB-SubCell"/>
</dbReference>
<dbReference type="Pfam" id="PF02036">
    <property type="entry name" value="SCP2"/>
    <property type="match status" value="1"/>
</dbReference>
<dbReference type="SUPFAM" id="SSF55718">
    <property type="entry name" value="SCP-like"/>
    <property type="match status" value="1"/>
</dbReference>
<comment type="caution">
    <text evidence="4">The sequence shown here is derived from an EMBL/GenBank/DDBJ whole genome shotgun (WGS) entry which is preliminary data.</text>
</comment>
<dbReference type="PANTHER" id="PTHR38693:SF1">
    <property type="entry name" value="UBIQUINONE BIOSYNTHESIS ACCESSORY FACTOR UBIJ"/>
    <property type="match status" value="1"/>
</dbReference>
<dbReference type="InterPro" id="IPR038989">
    <property type="entry name" value="UbiJ"/>
</dbReference>
<feature type="coiled-coil region" evidence="2">
    <location>
        <begin position="175"/>
        <end position="202"/>
    </location>
</feature>
<accession>A0A233RBX7</accession>
<protein>
    <recommendedName>
        <fullName evidence="1">Ubiquinone biosynthesis accessory factor UbiJ</fullName>
    </recommendedName>
</protein>
<dbReference type="HAMAP" id="MF_02215">
    <property type="entry name" value="UbiJ"/>
    <property type="match status" value="1"/>
</dbReference>
<sequence length="206" mass="22898">MKSLLLPLLNGTLETAINRLLRQSPALSRGLQPLHGRVLQLTLIDFTSFYLVFGPGHVELLGNYEGRVDSHLSLSIGALGLLRDKGLLMQYIRDGRIDLEGDPQPWQDLSALMRDNPVDIEEWLVPYTGDALAHLLCRHGREIRTGLGARLSDALQHLGEFVREEARLAVGPLELADFGDEVEALNKRLNRLQGRLAALTDKVTHS</sequence>
<evidence type="ECO:0000256" key="1">
    <source>
        <dbReference type="HAMAP-Rule" id="MF_02215"/>
    </source>
</evidence>
<dbReference type="EMBL" id="NBIM01000006">
    <property type="protein sequence ID" value="OXY80902.1"/>
    <property type="molecule type" value="Genomic_DNA"/>
</dbReference>
<feature type="domain" description="SCP2" evidence="3">
    <location>
        <begin position="17"/>
        <end position="113"/>
    </location>
</feature>
<evidence type="ECO:0000256" key="2">
    <source>
        <dbReference type="SAM" id="Coils"/>
    </source>
</evidence>
<keyword evidence="1" id="KW-0963">Cytoplasm</keyword>
<dbReference type="InterPro" id="IPR036527">
    <property type="entry name" value="SCP2_sterol-bd_dom_sf"/>
</dbReference>
<evidence type="ECO:0000259" key="3">
    <source>
        <dbReference type="Pfam" id="PF02036"/>
    </source>
</evidence>
<evidence type="ECO:0000313" key="5">
    <source>
        <dbReference type="Proteomes" id="UP000242757"/>
    </source>
</evidence>
<comment type="similarity">
    <text evidence="1">Belongs to the UbiJ family.</text>
</comment>
<dbReference type="AlphaFoldDB" id="A0A233RBX7"/>
<dbReference type="Proteomes" id="UP000242757">
    <property type="component" value="Unassembled WGS sequence"/>
</dbReference>
<dbReference type="OrthoDB" id="5801225at2"/>
<dbReference type="GO" id="GO:0006744">
    <property type="term" value="P:ubiquinone biosynthetic process"/>
    <property type="evidence" value="ECO:0007669"/>
    <property type="project" value="UniProtKB-UniRule"/>
</dbReference>
<evidence type="ECO:0000313" key="4">
    <source>
        <dbReference type="EMBL" id="OXY80902.1"/>
    </source>
</evidence>
<comment type="pathway">
    <text evidence="1">Cofactor biosynthesis; ubiquinone biosynthesis.</text>
</comment>
<dbReference type="PANTHER" id="PTHR38693">
    <property type="entry name" value="UBIQUINONE BIOSYNTHESIS PROTEIN UBIJ"/>
    <property type="match status" value="1"/>
</dbReference>
<keyword evidence="2" id="KW-0175">Coiled coil</keyword>
<proteinExistence type="inferred from homology"/>
<comment type="subcellular location">
    <subcellularLocation>
        <location evidence="1">Cytoplasm</location>
    </subcellularLocation>
</comment>
<dbReference type="UniPathway" id="UPA00232"/>
<dbReference type="InterPro" id="IPR003033">
    <property type="entry name" value="SCP2_sterol-bd_dom"/>
</dbReference>
<organism evidence="4 5">
    <name type="scientific">Oceanimonas doudoroffii</name>
    <dbReference type="NCBI Taxonomy" id="84158"/>
    <lineage>
        <taxon>Bacteria</taxon>
        <taxon>Pseudomonadati</taxon>
        <taxon>Pseudomonadota</taxon>
        <taxon>Gammaproteobacteria</taxon>
        <taxon>Aeromonadales</taxon>
        <taxon>Aeromonadaceae</taxon>
        <taxon>Oceanimonas</taxon>
    </lineage>
</organism>
<name>A0A233RBX7_9GAMM</name>
<gene>
    <name evidence="1" type="primary">ubiJ</name>
    <name evidence="4" type="ORF">B6S08_14325</name>
</gene>
<keyword evidence="5" id="KW-1185">Reference proteome</keyword>
<reference evidence="4 5" key="1">
    <citation type="submission" date="2017-08" db="EMBL/GenBank/DDBJ databases">
        <title>A Genome Sequence of Oceanimonas doudoroffii ATCC 27123T.</title>
        <authorList>
            <person name="Brennan M.A."/>
            <person name="Maclea K.S."/>
            <person name="Mcclelland W.D."/>
            <person name="Trachtenberg A.M."/>
        </authorList>
    </citation>
    <scope>NUCLEOTIDE SEQUENCE [LARGE SCALE GENOMIC DNA]</scope>
    <source>
        <strain evidence="4 5">ATCC 27123</strain>
    </source>
</reference>
<keyword evidence="1" id="KW-0831">Ubiquinone biosynthesis</keyword>
<comment type="function">
    <text evidence="1">Required for ubiquinone (coenzyme Q) biosynthesis. Binds hydrophobic ubiquinone biosynthetic intermediates via its SCP2 domain and is essential for the stability of the Ubi complex. May constitute a docking platform where Ubi enzymes assemble and access their SCP2-bound polyprenyl substrates.</text>
</comment>
<dbReference type="RefSeq" id="WP_094201492.1">
    <property type="nucleotide sequence ID" value="NZ_NBIM01000006.1"/>
</dbReference>